<dbReference type="EMBL" id="JABBPG010000002">
    <property type="protein sequence ID" value="NOU49965.1"/>
    <property type="molecule type" value="Genomic_DNA"/>
</dbReference>
<comment type="caution">
    <text evidence="1">The sequence shown here is derived from an EMBL/GenBank/DDBJ whole genome shotgun (WGS) entry which is preliminary data.</text>
</comment>
<evidence type="ECO:0000313" key="1">
    <source>
        <dbReference type="EMBL" id="NOU49965.1"/>
    </source>
</evidence>
<gene>
    <name evidence="1" type="ORF">HG263_05370</name>
</gene>
<proteinExistence type="predicted"/>
<reference evidence="1 2" key="1">
    <citation type="submission" date="2020-04" db="EMBL/GenBank/DDBJ databases">
        <title>Pseudoalteromonas caenipelagi sp. nov., isolated from a tidal flat.</title>
        <authorList>
            <person name="Park S."/>
            <person name="Yoon J.-H."/>
        </authorList>
    </citation>
    <scope>NUCLEOTIDE SEQUENCE [LARGE SCALE GENOMIC DNA]</scope>
    <source>
        <strain evidence="1 2">JBTF-M23</strain>
    </source>
</reference>
<keyword evidence="2" id="KW-1185">Reference proteome</keyword>
<dbReference type="RefSeq" id="WP_171625047.1">
    <property type="nucleotide sequence ID" value="NZ_JABBPG010000002.1"/>
</dbReference>
<accession>A0A849VAJ2</accession>
<dbReference type="Proteomes" id="UP000586305">
    <property type="component" value="Unassembled WGS sequence"/>
</dbReference>
<evidence type="ECO:0000313" key="2">
    <source>
        <dbReference type="Proteomes" id="UP000586305"/>
    </source>
</evidence>
<dbReference type="AlphaFoldDB" id="A0A849VAJ2"/>
<organism evidence="1 2">
    <name type="scientific">Pseudoalteromonas caenipelagi</name>
    <dbReference type="NCBI Taxonomy" id="2726988"/>
    <lineage>
        <taxon>Bacteria</taxon>
        <taxon>Pseudomonadati</taxon>
        <taxon>Pseudomonadota</taxon>
        <taxon>Gammaproteobacteria</taxon>
        <taxon>Alteromonadales</taxon>
        <taxon>Pseudoalteromonadaceae</taxon>
        <taxon>Pseudoalteromonas</taxon>
    </lineage>
</organism>
<sequence>MSLVFHRVTEGEFVRLFETGVMRKFIAQQSSQRNKYHLIGIAPETRTAYTIRHGRVDELRTWRLDNLGQWLAAKKVTSWEVQNKPS</sequence>
<name>A0A849VAJ2_9GAMM</name>
<protein>
    <submittedName>
        <fullName evidence="1">Uncharacterized protein</fullName>
    </submittedName>
</protein>